<keyword evidence="1" id="KW-0378">Hydrolase</keyword>
<keyword evidence="1" id="KW-1003">Cell membrane</keyword>
<dbReference type="GO" id="GO:0004190">
    <property type="term" value="F:aspartic-type endopeptidase activity"/>
    <property type="evidence" value="ECO:0007669"/>
    <property type="project" value="UniProtKB-KW"/>
</dbReference>
<keyword evidence="1" id="KW-0064">Aspartyl protease</keyword>
<feature type="transmembrane region" description="Helical" evidence="3">
    <location>
        <begin position="88"/>
        <end position="109"/>
    </location>
</feature>
<dbReference type="Proteomes" id="UP000053750">
    <property type="component" value="Unassembled WGS sequence"/>
</dbReference>
<keyword evidence="1" id="KW-0645">Protease</keyword>
<feature type="active site" evidence="2">
    <location>
        <position position="185"/>
    </location>
</feature>
<evidence type="ECO:0000313" key="5">
    <source>
        <dbReference type="Proteomes" id="UP000053750"/>
    </source>
</evidence>
<dbReference type="EMBL" id="JFHU01000004">
    <property type="protein sequence ID" value="EXX92586.1"/>
    <property type="molecule type" value="Genomic_DNA"/>
</dbReference>
<feature type="transmembrane region" description="Helical" evidence="3">
    <location>
        <begin position="33"/>
        <end position="51"/>
    </location>
</feature>
<accession>A0A9W5W8T8</accession>
<evidence type="ECO:0000256" key="3">
    <source>
        <dbReference type="SAM" id="Phobius"/>
    </source>
</evidence>
<name>A0A9W5W8T8_9BACL</name>
<keyword evidence="1 3" id="KW-0472">Membrane</keyword>
<dbReference type="PIRSF" id="PIRSF018571">
    <property type="entry name" value="SpoIIGA"/>
    <property type="match status" value="1"/>
</dbReference>
<feature type="transmembrane region" description="Helical" evidence="3">
    <location>
        <begin position="57"/>
        <end position="76"/>
    </location>
</feature>
<comment type="similarity">
    <text evidence="1">Belongs to the peptidase U4 family.</text>
</comment>
<dbReference type="Pfam" id="PF03419">
    <property type="entry name" value="Peptidase_U4"/>
    <property type="match status" value="1"/>
</dbReference>
<evidence type="ECO:0000313" key="4">
    <source>
        <dbReference type="EMBL" id="EXX92586.1"/>
    </source>
</evidence>
<protein>
    <recommendedName>
        <fullName evidence="1">Sporulation sigma-E factor-processing peptidase</fullName>
        <ecNumber evidence="1">3.4.23.-</ecNumber>
    </recommendedName>
    <alternativeName>
        <fullName evidence="1">Membrane-associated aspartic protease</fullName>
    </alternativeName>
    <alternativeName>
        <fullName evidence="1">Stage II sporulation protein GA</fullName>
    </alternativeName>
</protein>
<keyword evidence="5" id="KW-1185">Reference proteome</keyword>
<evidence type="ECO:0000256" key="2">
    <source>
        <dbReference type="PIRSR" id="PIRSR018571-1"/>
    </source>
</evidence>
<dbReference type="GO" id="GO:0030435">
    <property type="term" value="P:sporulation resulting in formation of a cellular spore"/>
    <property type="evidence" value="ECO:0007669"/>
    <property type="project" value="UniProtKB-KW"/>
</dbReference>
<gene>
    <name evidence="4" type="ORF">BG53_12100</name>
</gene>
<sequence length="309" mass="34239">MVVYADLVFAVNFIIDGSVLLMTAWVRGLRPGWPRLAGAAAIGACYVVFMFAPALSFLYTFLVKIALSIIMLWTAFGFGSLQHFTRNFAAFYGVNFAAAGGVLGIHYLLQSSGELWDGIWFARTGKLGFEFNAGIWFVLAATAAALYVYRAVWNGRRKLERTEAHLAGVTVTIDGREWHCTGLIDTGNQLYDPLTRTPVMVMEASLWQTELPAAWMERIRDTHVDKLLAGLDADNSPWRDRLRLVPYRGINRGTQFMLALKPDGVCIEQNGRIFESHKVLIGLDGGKLVSDGTYQAIVHPSLLESRDAG</sequence>
<evidence type="ECO:0000256" key="1">
    <source>
        <dbReference type="PIRNR" id="PIRNR018571"/>
    </source>
</evidence>
<keyword evidence="1" id="KW-0749">Sporulation</keyword>
<feature type="transmembrane region" description="Helical" evidence="3">
    <location>
        <begin position="6"/>
        <end position="26"/>
    </location>
</feature>
<dbReference type="AlphaFoldDB" id="A0A9W5W8T8"/>
<dbReference type="NCBIfam" id="TIGR02854">
    <property type="entry name" value="spore_II_GA"/>
    <property type="match status" value="1"/>
</dbReference>
<comment type="subunit">
    <text evidence="1">Self-associates. Interacts with SigE. Interacts with SpoIIR.</text>
</comment>
<dbReference type="GO" id="GO:0006508">
    <property type="term" value="P:proteolysis"/>
    <property type="evidence" value="ECO:0007669"/>
    <property type="project" value="UniProtKB-KW"/>
</dbReference>
<comment type="subcellular location">
    <subcellularLocation>
        <location evidence="1">Cell membrane</location>
    </subcellularLocation>
</comment>
<proteinExistence type="inferred from homology"/>
<dbReference type="GO" id="GO:0030436">
    <property type="term" value="P:asexual sporulation"/>
    <property type="evidence" value="ECO:0007669"/>
    <property type="project" value="InterPro"/>
</dbReference>
<dbReference type="EC" id="3.4.23.-" evidence="1"/>
<dbReference type="InterPro" id="IPR005081">
    <property type="entry name" value="SpoIIGA"/>
</dbReference>
<organism evidence="4 5">
    <name type="scientific">Paenibacillus darwinianus</name>
    <dbReference type="NCBI Taxonomy" id="1380763"/>
    <lineage>
        <taxon>Bacteria</taxon>
        <taxon>Bacillati</taxon>
        <taxon>Bacillota</taxon>
        <taxon>Bacilli</taxon>
        <taxon>Bacillales</taxon>
        <taxon>Paenibacillaceae</taxon>
        <taxon>Paenibacillus</taxon>
    </lineage>
</organism>
<comment type="function">
    <text evidence="1">Probable aspartic protease that is responsible for the proteolytic cleavage of the RNA polymerase sigma E factor (SigE/spoIIGB) to yield the active peptide in the mother cell during sporulation. Responds to a signal from the forespore that is triggered by the extracellular signal protein SpoIIR.</text>
</comment>
<reference evidence="4 5" key="1">
    <citation type="submission" date="2014-02" db="EMBL/GenBank/DDBJ databases">
        <title>Genome sequence of Paenibacillus darwinianus reveals adaptive mechanisms for survival in Antarctic soils.</title>
        <authorList>
            <person name="Dsouza M."/>
            <person name="Taylor M.W."/>
            <person name="Turner S.J."/>
            <person name="Aislabie J."/>
        </authorList>
    </citation>
    <scope>NUCLEOTIDE SEQUENCE [LARGE SCALE GENOMIC DNA]</scope>
    <source>
        <strain evidence="4 5">CE1</strain>
    </source>
</reference>
<keyword evidence="3" id="KW-0812">Transmembrane</keyword>
<dbReference type="GO" id="GO:0005886">
    <property type="term" value="C:plasma membrane"/>
    <property type="evidence" value="ECO:0007669"/>
    <property type="project" value="UniProtKB-SubCell"/>
</dbReference>
<feature type="transmembrane region" description="Helical" evidence="3">
    <location>
        <begin position="129"/>
        <end position="149"/>
    </location>
</feature>
<keyword evidence="3" id="KW-1133">Transmembrane helix</keyword>
<comment type="caution">
    <text evidence="4">The sequence shown here is derived from an EMBL/GenBank/DDBJ whole genome shotgun (WGS) entry which is preliminary data.</text>
</comment>